<comment type="caution">
    <text evidence="1">The sequence shown here is derived from an EMBL/GenBank/DDBJ whole genome shotgun (WGS) entry which is preliminary data.</text>
</comment>
<organism evidence="1 2">
    <name type="scientific">Crotalaria pallida</name>
    <name type="common">Smooth rattlebox</name>
    <name type="synonym">Crotalaria striata</name>
    <dbReference type="NCBI Taxonomy" id="3830"/>
    <lineage>
        <taxon>Eukaryota</taxon>
        <taxon>Viridiplantae</taxon>
        <taxon>Streptophyta</taxon>
        <taxon>Embryophyta</taxon>
        <taxon>Tracheophyta</taxon>
        <taxon>Spermatophyta</taxon>
        <taxon>Magnoliopsida</taxon>
        <taxon>eudicotyledons</taxon>
        <taxon>Gunneridae</taxon>
        <taxon>Pentapetalae</taxon>
        <taxon>rosids</taxon>
        <taxon>fabids</taxon>
        <taxon>Fabales</taxon>
        <taxon>Fabaceae</taxon>
        <taxon>Papilionoideae</taxon>
        <taxon>50 kb inversion clade</taxon>
        <taxon>genistoids sensu lato</taxon>
        <taxon>core genistoids</taxon>
        <taxon>Crotalarieae</taxon>
        <taxon>Crotalaria</taxon>
    </lineage>
</organism>
<protein>
    <submittedName>
        <fullName evidence="1">Uncharacterized protein</fullName>
    </submittedName>
</protein>
<sequence length="77" mass="8889">MSRRLSVRPQQYPFGHRMLPCVNRIPLECSSYSSPFRDYKLARVELFLLPFTARAAVSRWELEEIGKRGAAGISEFV</sequence>
<dbReference type="AlphaFoldDB" id="A0AAN9I6C2"/>
<dbReference type="Proteomes" id="UP001372338">
    <property type="component" value="Unassembled WGS sequence"/>
</dbReference>
<accession>A0AAN9I6C2</accession>
<evidence type="ECO:0000313" key="1">
    <source>
        <dbReference type="EMBL" id="KAK7266604.1"/>
    </source>
</evidence>
<reference evidence="1 2" key="1">
    <citation type="submission" date="2024-01" db="EMBL/GenBank/DDBJ databases">
        <title>The genomes of 5 underutilized Papilionoideae crops provide insights into root nodulation and disease resistanc.</title>
        <authorList>
            <person name="Yuan L."/>
        </authorList>
    </citation>
    <scope>NUCLEOTIDE SEQUENCE [LARGE SCALE GENOMIC DNA]</scope>
    <source>
        <strain evidence="1">ZHUSHIDOU_FW_LH</strain>
        <tissue evidence="1">Leaf</tissue>
    </source>
</reference>
<dbReference type="EMBL" id="JAYWIO010000004">
    <property type="protein sequence ID" value="KAK7266604.1"/>
    <property type="molecule type" value="Genomic_DNA"/>
</dbReference>
<evidence type="ECO:0000313" key="2">
    <source>
        <dbReference type="Proteomes" id="UP001372338"/>
    </source>
</evidence>
<keyword evidence="2" id="KW-1185">Reference proteome</keyword>
<name>A0AAN9I6C2_CROPI</name>
<gene>
    <name evidence="1" type="ORF">RIF29_19253</name>
</gene>
<proteinExistence type="predicted"/>